<evidence type="ECO:0000256" key="1">
    <source>
        <dbReference type="SAM" id="MobiDB-lite"/>
    </source>
</evidence>
<feature type="compositionally biased region" description="Basic and acidic residues" evidence="1">
    <location>
        <begin position="1"/>
        <end position="34"/>
    </location>
</feature>
<dbReference type="Proteomes" id="UP001066276">
    <property type="component" value="Chromosome 2_1"/>
</dbReference>
<feature type="region of interest" description="Disordered" evidence="1">
    <location>
        <begin position="1"/>
        <end position="155"/>
    </location>
</feature>
<reference evidence="2" key="1">
    <citation type="journal article" date="2022" name="bioRxiv">
        <title>Sequencing and chromosome-scale assembly of the giantPleurodeles waltlgenome.</title>
        <authorList>
            <person name="Brown T."/>
            <person name="Elewa A."/>
            <person name="Iarovenko S."/>
            <person name="Subramanian E."/>
            <person name="Araus A.J."/>
            <person name="Petzold A."/>
            <person name="Susuki M."/>
            <person name="Suzuki K.-i.T."/>
            <person name="Hayashi T."/>
            <person name="Toyoda A."/>
            <person name="Oliveira C."/>
            <person name="Osipova E."/>
            <person name="Leigh N.D."/>
            <person name="Simon A."/>
            <person name="Yun M.H."/>
        </authorList>
    </citation>
    <scope>NUCLEOTIDE SEQUENCE</scope>
    <source>
        <strain evidence="2">20211129_DDA</strain>
        <tissue evidence="2">Liver</tissue>
    </source>
</reference>
<feature type="compositionally biased region" description="Basic residues" evidence="1">
    <location>
        <begin position="51"/>
        <end position="63"/>
    </location>
</feature>
<name>A0AAV7VIK7_PLEWA</name>
<comment type="caution">
    <text evidence="2">The sequence shown here is derived from an EMBL/GenBank/DDBJ whole genome shotgun (WGS) entry which is preliminary data.</text>
</comment>
<sequence length="155" mass="17561">MAPHDTRQDERKSRLEDTHSPPARREWRGREHSEGPPIPCQPWGEGPTAGKGHKSHRETRAHRRNAEESRERSQGLRRDKKLGPRVQEGNHPVSNTSPRGQLTDDGRRDLEGGPCSTFAPSPHRLLPRPSTTRERGESNRKSNRKPGTDRGALNR</sequence>
<dbReference type="EMBL" id="JANPWB010000003">
    <property type="protein sequence ID" value="KAJ1201483.1"/>
    <property type="molecule type" value="Genomic_DNA"/>
</dbReference>
<accession>A0AAV7VIK7</accession>
<feature type="compositionally biased region" description="Basic and acidic residues" evidence="1">
    <location>
        <begin position="64"/>
        <end position="77"/>
    </location>
</feature>
<organism evidence="2 3">
    <name type="scientific">Pleurodeles waltl</name>
    <name type="common">Iberian ribbed newt</name>
    <dbReference type="NCBI Taxonomy" id="8319"/>
    <lineage>
        <taxon>Eukaryota</taxon>
        <taxon>Metazoa</taxon>
        <taxon>Chordata</taxon>
        <taxon>Craniata</taxon>
        <taxon>Vertebrata</taxon>
        <taxon>Euteleostomi</taxon>
        <taxon>Amphibia</taxon>
        <taxon>Batrachia</taxon>
        <taxon>Caudata</taxon>
        <taxon>Salamandroidea</taxon>
        <taxon>Salamandridae</taxon>
        <taxon>Pleurodelinae</taxon>
        <taxon>Pleurodeles</taxon>
    </lineage>
</organism>
<protein>
    <submittedName>
        <fullName evidence="2">Uncharacterized protein</fullName>
    </submittedName>
</protein>
<keyword evidence="3" id="KW-1185">Reference proteome</keyword>
<feature type="compositionally biased region" description="Basic and acidic residues" evidence="1">
    <location>
        <begin position="102"/>
        <end position="111"/>
    </location>
</feature>
<proteinExistence type="predicted"/>
<dbReference type="AlphaFoldDB" id="A0AAV7VIK7"/>
<evidence type="ECO:0000313" key="3">
    <source>
        <dbReference type="Proteomes" id="UP001066276"/>
    </source>
</evidence>
<feature type="compositionally biased region" description="Basic and acidic residues" evidence="1">
    <location>
        <begin position="131"/>
        <end position="140"/>
    </location>
</feature>
<gene>
    <name evidence="2" type="ORF">NDU88_005292</name>
</gene>
<evidence type="ECO:0000313" key="2">
    <source>
        <dbReference type="EMBL" id="KAJ1201483.1"/>
    </source>
</evidence>